<dbReference type="AlphaFoldDB" id="A0AAN8PAW5"/>
<name>A0AAN8PAW5_PATCE</name>
<comment type="caution">
    <text evidence="2">The sequence shown here is derived from an EMBL/GenBank/DDBJ whole genome shotgun (WGS) entry which is preliminary data.</text>
</comment>
<reference evidence="2 3" key="1">
    <citation type="submission" date="2024-01" db="EMBL/GenBank/DDBJ databases">
        <title>The genome of the rayed Mediterranean limpet Patella caerulea (Linnaeus, 1758).</title>
        <authorList>
            <person name="Anh-Thu Weber A."/>
            <person name="Halstead-Nussloch G."/>
        </authorList>
    </citation>
    <scope>NUCLEOTIDE SEQUENCE [LARGE SCALE GENOMIC DNA]</scope>
    <source>
        <strain evidence="2">AATW-2023a</strain>
        <tissue evidence="2">Whole specimen</tissue>
    </source>
</reference>
<proteinExistence type="predicted"/>
<sequence>MKKITFCVVVILLAVLVIGIHDYMPSLSTIPVYQSISNTQSTNYAEKTPVHHSVSNIQSVKAPVHHSVSNIQPTTSGKKAPVHQPMSNLQPTIGTLAISHFKDVPDMTLTVRMSSNVTSLLNFFYCTMLRSLALYWSSKLGPLGLILDKESQDDHKFAENLQQYQEHLGMNISIHYEPLPKNKRVLTVVKGRSHGYNRQLYSSFIMDKFISTPIVAWTDTDAKFTTPVTRDNILTGNKLRVKGMNTFQNNWIQGWDKLGIKMIGKPMPSDFMTFFPVYIWRDTITNCRNHILNYLNVSTIEEAYIQVGSQDVGIMSSVNIIMTYAYYFEKERYDWHIDIGNVDLQKYNKLRLIPGHELTSPDLTPDFHVTLHDKYYKDDKNIVNRQAYCAAVNNTVLNMEQNIKQMCEPFKTNEMWLLFEFCNTIKQEHLTTWCKNKIKHCSSMIKEHYDKTRQLVNKGVYNLDLKKVKVVEEAAKFHNVKCQPFL</sequence>
<evidence type="ECO:0000313" key="2">
    <source>
        <dbReference type="EMBL" id="KAK6174897.1"/>
    </source>
</evidence>
<evidence type="ECO:0000313" key="3">
    <source>
        <dbReference type="Proteomes" id="UP001347796"/>
    </source>
</evidence>
<organism evidence="2 3">
    <name type="scientific">Patella caerulea</name>
    <name type="common">Rayed Mediterranean limpet</name>
    <dbReference type="NCBI Taxonomy" id="87958"/>
    <lineage>
        <taxon>Eukaryota</taxon>
        <taxon>Metazoa</taxon>
        <taxon>Spiralia</taxon>
        <taxon>Lophotrochozoa</taxon>
        <taxon>Mollusca</taxon>
        <taxon>Gastropoda</taxon>
        <taxon>Patellogastropoda</taxon>
        <taxon>Patelloidea</taxon>
        <taxon>Patellidae</taxon>
        <taxon>Patella</taxon>
    </lineage>
</organism>
<keyword evidence="3" id="KW-1185">Reference proteome</keyword>
<feature type="signal peptide" evidence="1">
    <location>
        <begin position="1"/>
        <end position="19"/>
    </location>
</feature>
<feature type="chain" id="PRO_5042978313" description="Nucleotide-diphospho-sugar transferase domain-containing protein" evidence="1">
    <location>
        <begin position="20"/>
        <end position="486"/>
    </location>
</feature>
<dbReference type="EMBL" id="JAZGQO010000010">
    <property type="protein sequence ID" value="KAK6174897.1"/>
    <property type="molecule type" value="Genomic_DNA"/>
</dbReference>
<gene>
    <name evidence="2" type="ORF">SNE40_013459</name>
</gene>
<evidence type="ECO:0008006" key="4">
    <source>
        <dbReference type="Google" id="ProtNLM"/>
    </source>
</evidence>
<protein>
    <recommendedName>
        <fullName evidence="4">Nucleotide-diphospho-sugar transferase domain-containing protein</fullName>
    </recommendedName>
</protein>
<keyword evidence="1" id="KW-0732">Signal</keyword>
<dbReference type="Proteomes" id="UP001347796">
    <property type="component" value="Unassembled WGS sequence"/>
</dbReference>
<evidence type="ECO:0000256" key="1">
    <source>
        <dbReference type="SAM" id="SignalP"/>
    </source>
</evidence>
<accession>A0AAN8PAW5</accession>